<feature type="transmembrane region" description="Helical" evidence="1">
    <location>
        <begin position="161"/>
        <end position="184"/>
    </location>
</feature>
<name>A0A1G1VAU0_9BACT</name>
<accession>A0A1G1VAU0</accession>
<dbReference type="EMBL" id="MHCA01000018">
    <property type="protein sequence ID" value="OGY12387.1"/>
    <property type="molecule type" value="Genomic_DNA"/>
</dbReference>
<dbReference type="AlphaFoldDB" id="A0A1G1VAU0"/>
<dbReference type="Proteomes" id="UP000178272">
    <property type="component" value="Unassembled WGS sequence"/>
</dbReference>
<comment type="caution">
    <text evidence="2">The sequence shown here is derived from an EMBL/GenBank/DDBJ whole genome shotgun (WGS) entry which is preliminary data.</text>
</comment>
<evidence type="ECO:0000256" key="1">
    <source>
        <dbReference type="SAM" id="Phobius"/>
    </source>
</evidence>
<organism evidence="2 3">
    <name type="scientific">Candidatus Blackburnbacteria bacterium RIFCSPHIGHO2_12_FULL_41_13b</name>
    <dbReference type="NCBI Taxonomy" id="1797517"/>
    <lineage>
        <taxon>Bacteria</taxon>
        <taxon>Candidatus Blackburniibacteriota</taxon>
    </lineage>
</organism>
<protein>
    <submittedName>
        <fullName evidence="2">Uncharacterized protein</fullName>
    </submittedName>
</protein>
<gene>
    <name evidence="2" type="ORF">A3F61_03760</name>
</gene>
<evidence type="ECO:0000313" key="2">
    <source>
        <dbReference type="EMBL" id="OGY12387.1"/>
    </source>
</evidence>
<keyword evidence="1" id="KW-1133">Transmembrane helix</keyword>
<dbReference type="STRING" id="1797517.A3F61_03760"/>
<sequence>MDAPFGIAFLKKAELYNLICRFDKQYRNAVKDGSFESSPWSIERQILRWTYRHHKHLGSPINTDHLTNDPKWSKLREFGMVDRKGKLRKDYKYLEKGHLTKPLENLVVRGFATYFDEAHAHNAIVISKEGLLVGEVIADIEKRNPFVTANYWFYSNIIDHLGASVLLVITFFGLLKFFGIFDIIKCLIQR</sequence>
<proteinExistence type="predicted"/>
<keyword evidence="1" id="KW-0472">Membrane</keyword>
<keyword evidence="1" id="KW-0812">Transmembrane</keyword>
<evidence type="ECO:0000313" key="3">
    <source>
        <dbReference type="Proteomes" id="UP000178272"/>
    </source>
</evidence>
<reference evidence="2 3" key="1">
    <citation type="journal article" date="2016" name="Nat. Commun.">
        <title>Thousands of microbial genomes shed light on interconnected biogeochemical processes in an aquifer system.</title>
        <authorList>
            <person name="Anantharaman K."/>
            <person name="Brown C.T."/>
            <person name="Hug L.A."/>
            <person name="Sharon I."/>
            <person name="Castelle C.J."/>
            <person name="Probst A.J."/>
            <person name="Thomas B.C."/>
            <person name="Singh A."/>
            <person name="Wilkins M.J."/>
            <person name="Karaoz U."/>
            <person name="Brodie E.L."/>
            <person name="Williams K.H."/>
            <person name="Hubbard S.S."/>
            <person name="Banfield J.F."/>
        </authorList>
    </citation>
    <scope>NUCLEOTIDE SEQUENCE [LARGE SCALE GENOMIC DNA]</scope>
</reference>